<accession>A0A6A5UR26</accession>
<reference evidence="1" key="1">
    <citation type="journal article" date="2020" name="Stud. Mycol.">
        <title>101 Dothideomycetes genomes: a test case for predicting lifestyles and emergence of pathogens.</title>
        <authorList>
            <person name="Haridas S."/>
            <person name="Albert R."/>
            <person name="Binder M."/>
            <person name="Bloem J."/>
            <person name="Labutti K."/>
            <person name="Salamov A."/>
            <person name="Andreopoulos B."/>
            <person name="Baker S."/>
            <person name="Barry K."/>
            <person name="Bills G."/>
            <person name="Bluhm B."/>
            <person name="Cannon C."/>
            <person name="Castanera R."/>
            <person name="Culley D."/>
            <person name="Daum C."/>
            <person name="Ezra D."/>
            <person name="Gonzalez J."/>
            <person name="Henrissat B."/>
            <person name="Kuo A."/>
            <person name="Liang C."/>
            <person name="Lipzen A."/>
            <person name="Lutzoni F."/>
            <person name="Magnuson J."/>
            <person name="Mondo S."/>
            <person name="Nolan M."/>
            <person name="Ohm R."/>
            <person name="Pangilinan J."/>
            <person name="Park H.-J."/>
            <person name="Ramirez L."/>
            <person name="Alfaro M."/>
            <person name="Sun H."/>
            <person name="Tritt A."/>
            <person name="Yoshinaga Y."/>
            <person name="Zwiers L.-H."/>
            <person name="Turgeon B."/>
            <person name="Goodwin S."/>
            <person name="Spatafora J."/>
            <person name="Crous P."/>
            <person name="Grigoriev I."/>
        </authorList>
    </citation>
    <scope>NUCLEOTIDE SEQUENCE</scope>
    <source>
        <strain evidence="1">CBS 107.79</strain>
    </source>
</reference>
<dbReference type="EMBL" id="ML976733">
    <property type="protein sequence ID" value="KAF1967401.1"/>
    <property type="molecule type" value="Genomic_DNA"/>
</dbReference>
<proteinExistence type="predicted"/>
<protein>
    <submittedName>
        <fullName evidence="1">Uncharacterized protein</fullName>
    </submittedName>
</protein>
<evidence type="ECO:0000313" key="1">
    <source>
        <dbReference type="EMBL" id="KAF1967401.1"/>
    </source>
</evidence>
<dbReference type="OrthoDB" id="3801165at2759"/>
<dbReference type="AlphaFoldDB" id="A0A6A5UR26"/>
<keyword evidence="2" id="KW-1185">Reference proteome</keyword>
<gene>
    <name evidence="1" type="ORF">BU23DRAFT_602948</name>
</gene>
<dbReference type="Proteomes" id="UP000800036">
    <property type="component" value="Unassembled WGS sequence"/>
</dbReference>
<organism evidence="1 2">
    <name type="scientific">Bimuria novae-zelandiae CBS 107.79</name>
    <dbReference type="NCBI Taxonomy" id="1447943"/>
    <lineage>
        <taxon>Eukaryota</taxon>
        <taxon>Fungi</taxon>
        <taxon>Dikarya</taxon>
        <taxon>Ascomycota</taxon>
        <taxon>Pezizomycotina</taxon>
        <taxon>Dothideomycetes</taxon>
        <taxon>Pleosporomycetidae</taxon>
        <taxon>Pleosporales</taxon>
        <taxon>Massarineae</taxon>
        <taxon>Didymosphaeriaceae</taxon>
        <taxon>Bimuria</taxon>
    </lineage>
</organism>
<sequence length="327" mass="37107">MSVHTYQQKQAMHQRLTSLYARKMRHIPASLFINQRKPTFKEVVLESNQCNFVGSIPGKYDLGWSFSNFNRLAHWGFQACKSHNFDEMELAKGIWFLGLDVKHSFSARSEHSVLNMLCVLFTHALPDPDRVCEVALTADFRNSLHQAFEVNALYASTAYDTVLQERFLETWNHNAADLDVIVWKPSQRDAMQRLIKSIQAVDKLATAVPPLLFPIEHFFMQAQKQPEDVKAERQRAEAALRDDMADLTDSIADMGRDALDYLNDPHSFRNSDLLSALAVPVDENIQPLPEQVHRSWMNPSTAIKMVKGEISGVDDLVGMMANMGVGM</sequence>
<name>A0A6A5UR26_9PLEO</name>
<evidence type="ECO:0000313" key="2">
    <source>
        <dbReference type="Proteomes" id="UP000800036"/>
    </source>
</evidence>